<gene>
    <name evidence="2" type="ORF">MFMK1_001722</name>
</gene>
<dbReference type="AlphaFoldDB" id="A0AAU0UNV0"/>
<dbReference type="KEGG" id="dbc:MFMK1_001722"/>
<dbReference type="InterPro" id="IPR046738">
    <property type="entry name" value="DUF6788"/>
</dbReference>
<dbReference type="Proteomes" id="UP001329915">
    <property type="component" value="Chromosome"/>
</dbReference>
<proteinExistence type="predicted"/>
<reference evidence="2 3" key="1">
    <citation type="submission" date="2023-04" db="EMBL/GenBank/DDBJ databases">
        <authorList>
            <person name="Hsu D."/>
        </authorList>
    </citation>
    <scope>NUCLEOTIDE SEQUENCE [LARGE SCALE GENOMIC DNA]</scope>
    <source>
        <strain evidence="2 3">MK1</strain>
    </source>
</reference>
<sequence>MQEEYENKINQLSKGKIITKKIGNHEYYYLKYRDGEKTVTDYIGRDEKKIEEVKNEVNKRKHFEKMLAELKKESKLIKKVAGGNL</sequence>
<name>A0AAU0UNV0_9FIRM</name>
<protein>
    <recommendedName>
        <fullName evidence="1">DUF6788 domain-containing protein</fullName>
    </recommendedName>
</protein>
<evidence type="ECO:0000313" key="2">
    <source>
        <dbReference type="EMBL" id="WRO21901.1"/>
    </source>
</evidence>
<organism evidence="2 3">
    <name type="scientific">Metallumcola ferriviriculae</name>
    <dbReference type="NCBI Taxonomy" id="3039180"/>
    <lineage>
        <taxon>Bacteria</taxon>
        <taxon>Bacillati</taxon>
        <taxon>Bacillota</taxon>
        <taxon>Clostridia</taxon>
        <taxon>Neomoorellales</taxon>
        <taxon>Desulfitibacteraceae</taxon>
        <taxon>Metallumcola</taxon>
    </lineage>
</organism>
<dbReference type="Pfam" id="PF20586">
    <property type="entry name" value="DUF6788"/>
    <property type="match status" value="1"/>
</dbReference>
<feature type="domain" description="DUF6788" evidence="1">
    <location>
        <begin position="4"/>
        <end position="51"/>
    </location>
</feature>
<dbReference type="EMBL" id="CP121694">
    <property type="protein sequence ID" value="WRO21901.1"/>
    <property type="molecule type" value="Genomic_DNA"/>
</dbReference>
<accession>A0AAU0UNV0</accession>
<keyword evidence="3" id="KW-1185">Reference proteome</keyword>
<evidence type="ECO:0000259" key="1">
    <source>
        <dbReference type="Pfam" id="PF20586"/>
    </source>
</evidence>
<evidence type="ECO:0000313" key="3">
    <source>
        <dbReference type="Proteomes" id="UP001329915"/>
    </source>
</evidence>
<dbReference type="RefSeq" id="WP_366924728.1">
    <property type="nucleotide sequence ID" value="NZ_CP121694.1"/>
</dbReference>